<keyword evidence="5" id="KW-1185">Reference proteome</keyword>
<dbReference type="Gene3D" id="1.20.1250.20">
    <property type="entry name" value="MFS general substrate transporter like domains"/>
    <property type="match status" value="1"/>
</dbReference>
<keyword evidence="2" id="KW-0812">Transmembrane</keyword>
<name>A0A0A8L4H7_9SACH</name>
<gene>
    <name evidence="4" type="ORF">KLDO_g2033</name>
</gene>
<dbReference type="AlphaFoldDB" id="A0A0A8L4H7"/>
<feature type="transmembrane region" description="Helical" evidence="2">
    <location>
        <begin position="78"/>
        <end position="96"/>
    </location>
</feature>
<dbReference type="PANTHER" id="PTHR23520">
    <property type="entry name" value="TRANSPORTER, PUTATIVE (AFU_ORTHOLOGUE AFUA_3G04000)-RELATED"/>
    <property type="match status" value="1"/>
</dbReference>
<evidence type="ECO:0000259" key="3">
    <source>
        <dbReference type="PROSITE" id="PS50850"/>
    </source>
</evidence>
<sequence>MQVTKVWSDASRDIKLLWWAVFLRMMAYGMTNQILTLFFSEIGVSDEEMGWFMTLTLVGDVFVSYILTWYADSWGRKAVLIYGAVMMLLSGVVFAVSENLYVLLAFAIIGVISPSADEVGPFKSIEESIMAHLTPHNKRPEVYAMHSMLGTLGSAIGSLFCGIIVDLFISLEIFQTKRGSYKAIFGIYACLALIKVIISISLSAESEKDGDFDAEEIIAGSPAQDGSGITEEQDAEVVAEDTPLVVNTLKKKALSKKTVSLMFRLLLVFMTDSLGAGFMTSAWMVYYYKVVFDMSNTALGFLFFSSKYVMAASAIPSAIIARLYGPVRATLLVQIPSAIFSILVPFAESHLSLSITLLMLFFFSMAMDVTPRQIILSNTIPSKDLTKVMGMVNIGKTLSRCVGPVFTGKLANNGYLWVCFIISGGLVILADTFLAILFYDIDEQILSKTNS</sequence>
<feature type="transmembrane region" description="Helical" evidence="2">
    <location>
        <begin position="308"/>
        <end position="325"/>
    </location>
</feature>
<dbReference type="PROSITE" id="PS50850">
    <property type="entry name" value="MFS"/>
    <property type="match status" value="1"/>
</dbReference>
<dbReference type="EMBL" id="CCBQ010000027">
    <property type="protein sequence ID" value="CDO93742.1"/>
    <property type="molecule type" value="Genomic_DNA"/>
</dbReference>
<feature type="transmembrane region" description="Helical" evidence="2">
    <location>
        <begin position="183"/>
        <end position="202"/>
    </location>
</feature>
<keyword evidence="2" id="KW-0472">Membrane</keyword>
<reference evidence="4 5" key="1">
    <citation type="submission" date="2014-03" db="EMBL/GenBank/DDBJ databases">
        <title>The genome of Kluyveromyces dobzhanskii.</title>
        <authorList>
            <person name="Nystedt B."/>
            <person name="Astrom S."/>
        </authorList>
    </citation>
    <scope>NUCLEOTIDE SEQUENCE [LARGE SCALE GENOMIC DNA]</scope>
    <source>
        <strain evidence="4 5">CBS 2104</strain>
    </source>
</reference>
<evidence type="ECO:0000256" key="2">
    <source>
        <dbReference type="SAM" id="Phobius"/>
    </source>
</evidence>
<comment type="caution">
    <text evidence="4">The sequence shown here is derived from an EMBL/GenBank/DDBJ whole genome shotgun (WGS) entry which is preliminary data.</text>
</comment>
<organism evidence="4 5">
    <name type="scientific">Kluyveromyces dobzhanskii CBS 2104</name>
    <dbReference type="NCBI Taxonomy" id="1427455"/>
    <lineage>
        <taxon>Eukaryota</taxon>
        <taxon>Fungi</taxon>
        <taxon>Dikarya</taxon>
        <taxon>Ascomycota</taxon>
        <taxon>Saccharomycotina</taxon>
        <taxon>Saccharomycetes</taxon>
        <taxon>Saccharomycetales</taxon>
        <taxon>Saccharomycetaceae</taxon>
        <taxon>Kluyveromyces</taxon>
    </lineage>
</organism>
<proteinExistence type="predicted"/>
<dbReference type="GO" id="GO:0000329">
    <property type="term" value="C:fungal-type vacuole membrane"/>
    <property type="evidence" value="ECO:0007669"/>
    <property type="project" value="TreeGrafter"/>
</dbReference>
<feature type="transmembrane region" description="Helical" evidence="2">
    <location>
        <begin position="261"/>
        <end position="288"/>
    </location>
</feature>
<feature type="transmembrane region" description="Helical" evidence="2">
    <location>
        <begin position="143"/>
        <end position="171"/>
    </location>
</feature>
<dbReference type="GO" id="GO:0022857">
    <property type="term" value="F:transmembrane transporter activity"/>
    <property type="evidence" value="ECO:0007669"/>
    <property type="project" value="InterPro"/>
</dbReference>
<accession>A0A0A8L4H7</accession>
<keyword evidence="2" id="KW-1133">Transmembrane helix</keyword>
<protein>
    <submittedName>
        <fullName evidence="4">WGS project CCBQ000000000 data, contig 00102</fullName>
    </submittedName>
</protein>
<dbReference type="Proteomes" id="UP000031516">
    <property type="component" value="Unassembled WGS sequence"/>
</dbReference>
<evidence type="ECO:0000256" key="1">
    <source>
        <dbReference type="ARBA" id="ARBA00004141"/>
    </source>
</evidence>
<feature type="transmembrane region" description="Helical" evidence="2">
    <location>
        <begin position="415"/>
        <end position="439"/>
    </location>
</feature>
<dbReference type="SUPFAM" id="SSF103473">
    <property type="entry name" value="MFS general substrate transporter"/>
    <property type="match status" value="1"/>
</dbReference>
<evidence type="ECO:0000313" key="5">
    <source>
        <dbReference type="Proteomes" id="UP000031516"/>
    </source>
</evidence>
<dbReference type="Pfam" id="PF07690">
    <property type="entry name" value="MFS_1"/>
    <property type="match status" value="1"/>
</dbReference>
<feature type="domain" description="Major facilitator superfamily (MFS) profile" evidence="3">
    <location>
        <begin position="13"/>
        <end position="442"/>
    </location>
</feature>
<evidence type="ECO:0000313" key="4">
    <source>
        <dbReference type="EMBL" id="CDO93742.1"/>
    </source>
</evidence>
<dbReference type="PANTHER" id="PTHR23520:SF2">
    <property type="entry name" value="ABR173CP"/>
    <property type="match status" value="1"/>
</dbReference>
<dbReference type="InterPro" id="IPR011701">
    <property type="entry name" value="MFS"/>
</dbReference>
<dbReference type="InterPro" id="IPR036259">
    <property type="entry name" value="MFS_trans_sf"/>
</dbReference>
<dbReference type="OrthoDB" id="10027823at2759"/>
<comment type="subcellular location">
    <subcellularLocation>
        <location evidence="1">Membrane</location>
        <topology evidence="1">Multi-pass membrane protein</topology>
    </subcellularLocation>
</comment>
<dbReference type="InterPro" id="IPR020846">
    <property type="entry name" value="MFS_dom"/>
</dbReference>
<feature type="transmembrane region" description="Helical" evidence="2">
    <location>
        <begin position="337"/>
        <end position="363"/>
    </location>
</feature>
<feature type="transmembrane region" description="Helical" evidence="2">
    <location>
        <begin position="16"/>
        <end position="39"/>
    </location>
</feature>
<feature type="transmembrane region" description="Helical" evidence="2">
    <location>
        <begin position="51"/>
        <end position="71"/>
    </location>
</feature>